<evidence type="ECO:0000256" key="5">
    <source>
        <dbReference type="ARBA" id="ARBA00023157"/>
    </source>
</evidence>
<reference evidence="7 8" key="1">
    <citation type="submission" date="2021-02" db="EMBL/GenBank/DDBJ databases">
        <title>Plant Genome Project.</title>
        <authorList>
            <person name="Zhang R.-G."/>
        </authorList>
    </citation>
    <scope>NUCLEOTIDE SEQUENCE [LARGE SCALE GENOMIC DNA]</scope>
    <source>
        <tissue evidence="7">Leaves</tissue>
    </source>
</reference>
<dbReference type="Proteomes" id="UP000827721">
    <property type="component" value="Unassembled WGS sequence"/>
</dbReference>
<dbReference type="PROSITE" id="PS00639">
    <property type="entry name" value="THIOL_PROTEASE_HIS"/>
    <property type="match status" value="1"/>
</dbReference>
<comment type="similarity">
    <text evidence="1">Belongs to the peptidase C1 family.</text>
</comment>
<keyword evidence="5" id="KW-1015">Disulfide bond</keyword>
<feature type="domain" description="Peptidase C1A papain C-terminal" evidence="6">
    <location>
        <begin position="58"/>
        <end position="233"/>
    </location>
</feature>
<dbReference type="SUPFAM" id="SSF54001">
    <property type="entry name" value="Cysteine proteinases"/>
    <property type="match status" value="1"/>
</dbReference>
<evidence type="ECO:0000313" key="7">
    <source>
        <dbReference type="EMBL" id="KAH7575800.1"/>
    </source>
</evidence>
<dbReference type="InterPro" id="IPR025660">
    <property type="entry name" value="Pept_his_AS"/>
</dbReference>
<protein>
    <recommendedName>
        <fullName evidence="6">Peptidase C1A papain C-terminal domain-containing protein</fullName>
    </recommendedName>
</protein>
<keyword evidence="2" id="KW-0645">Protease</keyword>
<evidence type="ECO:0000313" key="8">
    <source>
        <dbReference type="Proteomes" id="UP000827721"/>
    </source>
</evidence>
<dbReference type="EMBL" id="JAFEMO010000002">
    <property type="protein sequence ID" value="KAH7575800.1"/>
    <property type="molecule type" value="Genomic_DNA"/>
</dbReference>
<dbReference type="InterPro" id="IPR038765">
    <property type="entry name" value="Papain-like_cys_pep_sf"/>
</dbReference>
<dbReference type="PANTHER" id="PTHR12411">
    <property type="entry name" value="CYSTEINE PROTEASE FAMILY C1-RELATED"/>
    <property type="match status" value="1"/>
</dbReference>
<dbReference type="InterPro" id="IPR000668">
    <property type="entry name" value="Peptidase_C1A_C"/>
</dbReference>
<keyword evidence="8" id="KW-1185">Reference proteome</keyword>
<comment type="caution">
    <text evidence="7">The sequence shown here is derived from an EMBL/GenBank/DDBJ whole genome shotgun (WGS) entry which is preliminary data.</text>
</comment>
<organism evidence="7 8">
    <name type="scientific">Xanthoceras sorbifolium</name>
    <dbReference type="NCBI Taxonomy" id="99658"/>
    <lineage>
        <taxon>Eukaryota</taxon>
        <taxon>Viridiplantae</taxon>
        <taxon>Streptophyta</taxon>
        <taxon>Embryophyta</taxon>
        <taxon>Tracheophyta</taxon>
        <taxon>Spermatophyta</taxon>
        <taxon>Magnoliopsida</taxon>
        <taxon>eudicotyledons</taxon>
        <taxon>Gunneridae</taxon>
        <taxon>Pentapetalae</taxon>
        <taxon>rosids</taxon>
        <taxon>malvids</taxon>
        <taxon>Sapindales</taxon>
        <taxon>Sapindaceae</taxon>
        <taxon>Xanthoceroideae</taxon>
        <taxon>Xanthoceras</taxon>
    </lineage>
</organism>
<gene>
    <name evidence="7" type="ORF">JRO89_XS02G0223000</name>
</gene>
<dbReference type="InterPro" id="IPR013128">
    <property type="entry name" value="Peptidase_C1A"/>
</dbReference>
<keyword evidence="3" id="KW-0378">Hydrolase</keyword>
<dbReference type="Gene3D" id="3.90.70.10">
    <property type="entry name" value="Cysteine proteinases"/>
    <property type="match status" value="2"/>
</dbReference>
<name>A0ABQ8IH08_9ROSI</name>
<evidence type="ECO:0000256" key="3">
    <source>
        <dbReference type="ARBA" id="ARBA00022801"/>
    </source>
</evidence>
<evidence type="ECO:0000259" key="6">
    <source>
        <dbReference type="SMART" id="SM00645"/>
    </source>
</evidence>
<evidence type="ECO:0000256" key="2">
    <source>
        <dbReference type="ARBA" id="ARBA00022670"/>
    </source>
</evidence>
<dbReference type="InterPro" id="IPR039417">
    <property type="entry name" value="Peptidase_C1A_papain-like"/>
</dbReference>
<keyword evidence="4" id="KW-0788">Thiol protease</keyword>
<proteinExistence type="inferred from homology"/>
<sequence>MSNLLRAHRHQKLDPTAKHGVTKFSDLTPSEFHDQLKLQRPTLPDSILNAPPLSTNNLPKRVDWRLKSAVTNVKDQCIREKPSICDKGCDGGYTYNASDYIFEAGGIMADSDYPYSGTSTNPCAFDQSSVVSSISKMFYITNKEDQIAAYVARRNPIVAYVNPQYLQSYTGGVICPSECQQPLNHGVLLVGYDADGNWTIKNSWGENWGEQGYFKLCKGHITCFGQEDPIALTVEAN</sequence>
<accession>A0ABQ8IH08</accession>
<evidence type="ECO:0000256" key="1">
    <source>
        <dbReference type="ARBA" id="ARBA00008455"/>
    </source>
</evidence>
<evidence type="ECO:0000256" key="4">
    <source>
        <dbReference type="ARBA" id="ARBA00022807"/>
    </source>
</evidence>
<dbReference type="CDD" id="cd02248">
    <property type="entry name" value="Peptidase_C1A"/>
    <property type="match status" value="1"/>
</dbReference>
<dbReference type="SMART" id="SM00645">
    <property type="entry name" value="Pept_C1"/>
    <property type="match status" value="1"/>
</dbReference>
<dbReference type="Pfam" id="PF00112">
    <property type="entry name" value="Peptidase_C1"/>
    <property type="match status" value="1"/>
</dbReference>